<proteinExistence type="predicted"/>
<dbReference type="InterPro" id="IPR046350">
    <property type="entry name" value="Cystatin_sf"/>
</dbReference>
<name>A0A0A0K639_CUCSA</name>
<dbReference type="SUPFAM" id="SSF54403">
    <property type="entry name" value="Cystatin/monellin"/>
    <property type="match status" value="1"/>
</dbReference>
<dbReference type="Proteomes" id="UP000029981">
    <property type="component" value="Chromosome 7"/>
</dbReference>
<reference evidence="2 3" key="4">
    <citation type="journal article" date="2011" name="BMC Genomics">
        <title>RNA-Seq improves annotation of protein-coding genes in the cucumber genome.</title>
        <authorList>
            <person name="Li Z."/>
            <person name="Zhang Z."/>
            <person name="Yan P."/>
            <person name="Huang S."/>
            <person name="Fei Z."/>
            <person name="Lin K."/>
        </authorList>
    </citation>
    <scope>NUCLEOTIDE SEQUENCE [LARGE SCALE GENOMIC DNA]</scope>
    <source>
        <strain evidence="3">cv. 9930</strain>
    </source>
</reference>
<dbReference type="InterPro" id="IPR009994">
    <property type="entry name" value="PP1"/>
</dbReference>
<dbReference type="Gene3D" id="3.10.450.10">
    <property type="match status" value="1"/>
</dbReference>
<evidence type="ECO:0000313" key="3">
    <source>
        <dbReference type="Proteomes" id="UP000029981"/>
    </source>
</evidence>
<sequence length="107" mass="12456">MRRSSFVKVKGCDCSSNNWTQIPIEDPYLQEISKLAVKIHNSSAQDNLEYDGIYESWYKKLNDNTLEYRFLLKGINYLGRVKNYEAIVHDDIGATQKNTKLQYNLST</sequence>
<organism evidence="2 3">
    <name type="scientific">Cucumis sativus</name>
    <name type="common">Cucumber</name>
    <dbReference type="NCBI Taxonomy" id="3659"/>
    <lineage>
        <taxon>Eukaryota</taxon>
        <taxon>Viridiplantae</taxon>
        <taxon>Streptophyta</taxon>
        <taxon>Embryophyta</taxon>
        <taxon>Tracheophyta</taxon>
        <taxon>Spermatophyta</taxon>
        <taxon>Magnoliopsida</taxon>
        <taxon>eudicotyledons</taxon>
        <taxon>Gunneridae</taxon>
        <taxon>Pentapetalae</taxon>
        <taxon>rosids</taxon>
        <taxon>fabids</taxon>
        <taxon>Cucurbitales</taxon>
        <taxon>Cucurbitaceae</taxon>
        <taxon>Benincaseae</taxon>
        <taxon>Cucumis</taxon>
    </lineage>
</organism>
<reference evidence="2 3" key="3">
    <citation type="journal article" date="2010" name="BMC Genomics">
        <title>Transcriptome sequencing and comparative analysis of cucumber flowers with different sex types.</title>
        <authorList>
            <person name="Guo S."/>
            <person name="Zheng Y."/>
            <person name="Joung J.G."/>
            <person name="Liu S."/>
            <person name="Zhang Z."/>
            <person name="Crasta O.R."/>
            <person name="Sobral B.W."/>
            <person name="Xu Y."/>
            <person name="Huang S."/>
            <person name="Fei Z."/>
        </authorList>
    </citation>
    <scope>NUCLEOTIDE SEQUENCE [LARGE SCALE GENOMIC DNA]</scope>
    <source>
        <strain evidence="3">cv. 9930</strain>
    </source>
</reference>
<keyword evidence="3" id="KW-1185">Reference proteome</keyword>
<accession>A0A0A0K639</accession>
<feature type="domain" description="Phloem filament PP1" evidence="1">
    <location>
        <begin position="28"/>
        <end position="99"/>
    </location>
</feature>
<reference evidence="2 3" key="2">
    <citation type="journal article" date="2009" name="PLoS ONE">
        <title>An integrated genetic and cytogenetic map of the cucumber genome.</title>
        <authorList>
            <person name="Ren Y."/>
            <person name="Zhang Z."/>
            <person name="Liu J."/>
            <person name="Staub J.E."/>
            <person name="Han Y."/>
            <person name="Cheng Z."/>
            <person name="Li X."/>
            <person name="Lu J."/>
            <person name="Miao H."/>
            <person name="Kang H."/>
            <person name="Xie B."/>
            <person name="Gu X."/>
            <person name="Wang X."/>
            <person name="Du Y."/>
            <person name="Jin W."/>
            <person name="Huang S."/>
        </authorList>
    </citation>
    <scope>NUCLEOTIDE SEQUENCE [LARGE SCALE GENOMIC DNA]</scope>
    <source>
        <strain evidence="3">cv. 9930</strain>
    </source>
</reference>
<protein>
    <recommendedName>
        <fullName evidence="1">Phloem filament PP1 domain-containing protein</fullName>
    </recommendedName>
</protein>
<gene>
    <name evidence="2" type="ORF">Csa_7G066200</name>
</gene>
<evidence type="ECO:0000313" key="2">
    <source>
        <dbReference type="EMBL" id="KGN43762.1"/>
    </source>
</evidence>
<evidence type="ECO:0000259" key="1">
    <source>
        <dbReference type="Pfam" id="PF07430"/>
    </source>
</evidence>
<reference evidence="2 3" key="1">
    <citation type="journal article" date="2009" name="Nat. Genet.">
        <title>The genome of the cucumber, Cucumis sativus L.</title>
        <authorList>
            <person name="Huang S."/>
            <person name="Li R."/>
            <person name="Zhang Z."/>
            <person name="Li L."/>
            <person name="Gu X."/>
            <person name="Fan W."/>
            <person name="Lucas W.J."/>
            <person name="Wang X."/>
            <person name="Xie B."/>
            <person name="Ni P."/>
            <person name="Ren Y."/>
            <person name="Zhu H."/>
            <person name="Li J."/>
            <person name="Lin K."/>
            <person name="Jin W."/>
            <person name="Fei Z."/>
            <person name="Li G."/>
            <person name="Staub J."/>
            <person name="Kilian A."/>
            <person name="van der Vossen E.A."/>
            <person name="Wu Y."/>
            <person name="Guo J."/>
            <person name="He J."/>
            <person name="Jia Z."/>
            <person name="Ren Y."/>
            <person name="Tian G."/>
            <person name="Lu Y."/>
            <person name="Ruan J."/>
            <person name="Qian W."/>
            <person name="Wang M."/>
            <person name="Huang Q."/>
            <person name="Li B."/>
            <person name="Xuan Z."/>
            <person name="Cao J."/>
            <person name="Asan"/>
            <person name="Wu Z."/>
            <person name="Zhang J."/>
            <person name="Cai Q."/>
            <person name="Bai Y."/>
            <person name="Zhao B."/>
            <person name="Han Y."/>
            <person name="Li Y."/>
            <person name="Li X."/>
            <person name="Wang S."/>
            <person name="Shi Q."/>
            <person name="Liu S."/>
            <person name="Cho W.K."/>
            <person name="Kim J.Y."/>
            <person name="Xu Y."/>
            <person name="Heller-Uszynska K."/>
            <person name="Miao H."/>
            <person name="Cheng Z."/>
            <person name="Zhang S."/>
            <person name="Wu J."/>
            <person name="Yang Y."/>
            <person name="Kang H."/>
            <person name="Li M."/>
            <person name="Liang H."/>
            <person name="Ren X."/>
            <person name="Shi Z."/>
            <person name="Wen M."/>
            <person name="Jian M."/>
            <person name="Yang H."/>
            <person name="Zhang G."/>
            <person name="Yang Z."/>
            <person name="Chen R."/>
            <person name="Liu S."/>
            <person name="Li J."/>
            <person name="Ma L."/>
            <person name="Liu H."/>
            <person name="Zhou Y."/>
            <person name="Zhao J."/>
            <person name="Fang X."/>
            <person name="Li G."/>
            <person name="Fang L."/>
            <person name="Li Y."/>
            <person name="Liu D."/>
            <person name="Zheng H."/>
            <person name="Zhang Y."/>
            <person name="Qin N."/>
            <person name="Li Z."/>
            <person name="Yang G."/>
            <person name="Yang S."/>
            <person name="Bolund L."/>
            <person name="Kristiansen K."/>
            <person name="Zheng H."/>
            <person name="Li S."/>
            <person name="Zhang X."/>
            <person name="Yang H."/>
            <person name="Wang J."/>
            <person name="Sun R."/>
            <person name="Zhang B."/>
            <person name="Jiang S."/>
            <person name="Wang J."/>
            <person name="Du Y."/>
            <person name="Li S."/>
        </authorList>
    </citation>
    <scope>NUCLEOTIDE SEQUENCE [LARGE SCALE GENOMIC DNA]</scope>
    <source>
        <strain evidence="3">cv. 9930</strain>
    </source>
</reference>
<dbReference type="Gramene" id="KGN43762">
    <property type="protein sequence ID" value="KGN43762"/>
    <property type="gene ID" value="Csa_7G066200"/>
</dbReference>
<dbReference type="Pfam" id="PF07430">
    <property type="entry name" value="PP1"/>
    <property type="match status" value="1"/>
</dbReference>
<dbReference type="AlphaFoldDB" id="A0A0A0K639"/>
<dbReference type="EMBL" id="CM002928">
    <property type="protein sequence ID" value="KGN43762.1"/>
    <property type="molecule type" value="Genomic_DNA"/>
</dbReference>